<evidence type="ECO:0000313" key="2">
    <source>
        <dbReference type="Proteomes" id="UP000604730"/>
    </source>
</evidence>
<comment type="caution">
    <text evidence="1">The sequence shown here is derived from an EMBL/GenBank/DDBJ whole genome shotgun (WGS) entry which is preliminary data.</text>
</comment>
<reference evidence="1 2" key="1">
    <citation type="submission" date="2021-01" db="EMBL/GenBank/DDBJ databases">
        <title>Isolation and description of Catonella massiliensis sp. nov., a novel Catonella species, isolated from a stable periodontitis subject.</title>
        <authorList>
            <person name="Antezack A."/>
            <person name="Boxberger M."/>
            <person name="La Scola B."/>
            <person name="Monnet-Corti V."/>
        </authorList>
    </citation>
    <scope>NUCLEOTIDE SEQUENCE [LARGE SCALE GENOMIC DNA]</scope>
    <source>
        <strain evidence="1 2">Marseille-Q4567</strain>
    </source>
</reference>
<gene>
    <name evidence="1" type="ORF">JJN12_12500</name>
</gene>
<name>A0ABS1J362_9FIRM</name>
<keyword evidence="2" id="KW-1185">Reference proteome</keyword>
<organism evidence="1 2">
    <name type="scientific">Catonella massiliensis</name>
    <dbReference type="NCBI Taxonomy" id="2799636"/>
    <lineage>
        <taxon>Bacteria</taxon>
        <taxon>Bacillati</taxon>
        <taxon>Bacillota</taxon>
        <taxon>Clostridia</taxon>
        <taxon>Lachnospirales</taxon>
        <taxon>Lachnospiraceae</taxon>
        <taxon>Catonella</taxon>
    </lineage>
</organism>
<dbReference type="RefSeq" id="WP_208430001.1">
    <property type="nucleotide sequence ID" value="NZ_JAEPRJ010000001.1"/>
</dbReference>
<dbReference type="Proteomes" id="UP000604730">
    <property type="component" value="Unassembled WGS sequence"/>
</dbReference>
<evidence type="ECO:0000313" key="1">
    <source>
        <dbReference type="EMBL" id="MBK5898593.1"/>
    </source>
</evidence>
<dbReference type="EMBL" id="JAEPRJ010000001">
    <property type="protein sequence ID" value="MBK5898593.1"/>
    <property type="molecule type" value="Genomic_DNA"/>
</dbReference>
<protein>
    <submittedName>
        <fullName evidence="1">Uncharacterized protein</fullName>
    </submittedName>
</protein>
<proteinExistence type="predicted"/>
<sequence>MAVTLYVHLNEEQNYKFDLKKFNEDIDAKYPGTNIEVSNTARTYDICWENYSEPYQFELRMDRNRCTFAIEYFNSDKDLYEFARFIAWLRTYFDEDKNVILLYETDCTQLDLSCDRTIDDIRIWLEETFG</sequence>
<accession>A0ABS1J362</accession>